<name>A0A2A4MM85_9GAMM</name>
<accession>A0A2A4MM85</accession>
<reference evidence="3" key="1">
    <citation type="submission" date="2017-08" db="EMBL/GenBank/DDBJ databases">
        <title>A dynamic microbial community with high functional redundancy inhabits the cold, oxic subseafloor aquifer.</title>
        <authorList>
            <person name="Tully B.J."/>
            <person name="Wheat C.G."/>
            <person name="Glazer B.T."/>
            <person name="Huber J.A."/>
        </authorList>
    </citation>
    <scope>NUCLEOTIDE SEQUENCE [LARGE SCALE GENOMIC DNA]</scope>
</reference>
<evidence type="ECO:0000313" key="3">
    <source>
        <dbReference type="Proteomes" id="UP000218172"/>
    </source>
</evidence>
<dbReference type="AlphaFoldDB" id="A0A2A4MM85"/>
<dbReference type="Proteomes" id="UP000218172">
    <property type="component" value="Unassembled WGS sequence"/>
</dbReference>
<feature type="transmembrane region" description="Helical" evidence="1">
    <location>
        <begin position="261"/>
        <end position="279"/>
    </location>
</feature>
<feature type="transmembrane region" description="Helical" evidence="1">
    <location>
        <begin position="115"/>
        <end position="137"/>
    </location>
</feature>
<dbReference type="GO" id="GO:0140359">
    <property type="term" value="F:ABC-type transporter activity"/>
    <property type="evidence" value="ECO:0007669"/>
    <property type="project" value="InterPro"/>
</dbReference>
<organism evidence="2 3">
    <name type="scientific">SAR86 cluster bacterium</name>
    <dbReference type="NCBI Taxonomy" id="2030880"/>
    <lineage>
        <taxon>Bacteria</taxon>
        <taxon>Pseudomonadati</taxon>
        <taxon>Pseudomonadota</taxon>
        <taxon>Gammaproteobacteria</taxon>
        <taxon>SAR86 cluster</taxon>
    </lineage>
</organism>
<protein>
    <recommendedName>
        <fullName evidence="4">ABC transporter permease</fullName>
    </recommendedName>
</protein>
<proteinExistence type="predicted"/>
<evidence type="ECO:0008006" key="4">
    <source>
        <dbReference type="Google" id="ProtNLM"/>
    </source>
</evidence>
<feature type="transmembrane region" description="Helical" evidence="1">
    <location>
        <begin position="21"/>
        <end position="38"/>
    </location>
</feature>
<sequence>MNGFLTGLRAELYVSLRSFSSKLIILAPSLLVMAQYIITKLGQSGQQARDGLLGSSGDSMASNNAYGYYVDGLSTGLSMLGLILVAYAAHSFAYDRDTGLIRHLIIRRISRRALLLVKLCHIHLLALVSLLMLMLVARLGSGLFWEFSAVVEDGFELISVDEIRSEIFLGLKLALLPLPAVIAFGLFISVIAKTATQAITTALGISLAMDVFKSSLGDFAHYLFASFQSSLLDQSYLQEVSRIVRGYSDVLIDERVLQLNLWIPLPEMVLLVLATLFLVQRKKL</sequence>
<dbReference type="EMBL" id="NVQR01000079">
    <property type="protein sequence ID" value="PCH60857.1"/>
    <property type="molecule type" value="Genomic_DNA"/>
</dbReference>
<dbReference type="GO" id="GO:0005886">
    <property type="term" value="C:plasma membrane"/>
    <property type="evidence" value="ECO:0007669"/>
    <property type="project" value="UniProtKB-SubCell"/>
</dbReference>
<feature type="transmembrane region" description="Helical" evidence="1">
    <location>
        <begin position="167"/>
        <end position="191"/>
    </location>
</feature>
<feature type="transmembrane region" description="Helical" evidence="1">
    <location>
        <begin position="203"/>
        <end position="224"/>
    </location>
</feature>
<dbReference type="PANTHER" id="PTHR37305">
    <property type="entry name" value="INTEGRAL MEMBRANE PROTEIN-RELATED"/>
    <property type="match status" value="1"/>
</dbReference>
<comment type="caution">
    <text evidence="2">The sequence shown here is derived from an EMBL/GenBank/DDBJ whole genome shotgun (WGS) entry which is preliminary data.</text>
</comment>
<keyword evidence="1" id="KW-0472">Membrane</keyword>
<gene>
    <name evidence="2" type="ORF">COC19_05360</name>
</gene>
<dbReference type="PANTHER" id="PTHR37305:SF1">
    <property type="entry name" value="MEMBRANE PROTEIN"/>
    <property type="match status" value="1"/>
</dbReference>
<dbReference type="Pfam" id="PF12679">
    <property type="entry name" value="ABC2_membrane_2"/>
    <property type="match status" value="1"/>
</dbReference>
<keyword evidence="1" id="KW-1133">Transmembrane helix</keyword>
<evidence type="ECO:0000256" key="1">
    <source>
        <dbReference type="SAM" id="Phobius"/>
    </source>
</evidence>
<evidence type="ECO:0000313" key="2">
    <source>
        <dbReference type="EMBL" id="PCH60857.1"/>
    </source>
</evidence>
<feature type="transmembrane region" description="Helical" evidence="1">
    <location>
        <begin position="73"/>
        <end position="94"/>
    </location>
</feature>
<keyword evidence="1" id="KW-0812">Transmembrane</keyword>